<dbReference type="AlphaFoldDB" id="A0A8K0N779"/>
<proteinExistence type="predicted"/>
<reference evidence="1" key="2">
    <citation type="submission" date="2019-07" db="EMBL/GenBank/DDBJ databases">
        <authorList>
            <person name="Yang Y."/>
            <person name="Bocs S."/>
            <person name="Baudouin L."/>
        </authorList>
    </citation>
    <scope>NUCLEOTIDE SEQUENCE</scope>
    <source>
        <tissue evidence="1">Spear leaf of Hainan Tall coconut</tissue>
    </source>
</reference>
<organism evidence="1 2">
    <name type="scientific">Cocos nucifera</name>
    <name type="common">Coconut palm</name>
    <dbReference type="NCBI Taxonomy" id="13894"/>
    <lineage>
        <taxon>Eukaryota</taxon>
        <taxon>Viridiplantae</taxon>
        <taxon>Streptophyta</taxon>
        <taxon>Embryophyta</taxon>
        <taxon>Tracheophyta</taxon>
        <taxon>Spermatophyta</taxon>
        <taxon>Magnoliopsida</taxon>
        <taxon>Liliopsida</taxon>
        <taxon>Arecaceae</taxon>
        <taxon>Arecoideae</taxon>
        <taxon>Cocoseae</taxon>
        <taxon>Attaleinae</taxon>
        <taxon>Cocos</taxon>
    </lineage>
</organism>
<dbReference type="Proteomes" id="UP000797356">
    <property type="component" value="Chromosome 9"/>
</dbReference>
<name>A0A8K0N779_COCNU</name>
<evidence type="ECO:0000313" key="1">
    <source>
        <dbReference type="EMBL" id="KAG1361547.1"/>
    </source>
</evidence>
<dbReference type="EMBL" id="CM017880">
    <property type="protein sequence ID" value="KAG1361547.1"/>
    <property type="molecule type" value="Genomic_DNA"/>
</dbReference>
<protein>
    <submittedName>
        <fullName evidence="1">Uncharacterized protein</fullName>
    </submittedName>
</protein>
<accession>A0A8K0N779</accession>
<gene>
    <name evidence="1" type="ORF">COCNU_09G010100</name>
</gene>
<sequence length="77" mass="8620">MQQGDNLSECIIWLFEYLEDNALDFPAVHNIQFPEGIHRDDLVITAGSFAAALLVDDLGDGVLLEASDFFLLEKYIC</sequence>
<evidence type="ECO:0000313" key="2">
    <source>
        <dbReference type="Proteomes" id="UP000797356"/>
    </source>
</evidence>
<comment type="caution">
    <text evidence="1">The sequence shown here is derived from an EMBL/GenBank/DDBJ whole genome shotgun (WGS) entry which is preliminary data.</text>
</comment>
<reference evidence="1" key="1">
    <citation type="journal article" date="2017" name="Gigascience">
        <title>The genome draft of coconut (Cocos nucifera).</title>
        <authorList>
            <person name="Xiao Y."/>
            <person name="Xu P."/>
            <person name="Fan H."/>
            <person name="Baudouin L."/>
            <person name="Xia W."/>
            <person name="Bocs S."/>
            <person name="Xu J."/>
            <person name="Li Q."/>
            <person name="Guo A."/>
            <person name="Zhou L."/>
            <person name="Li J."/>
            <person name="Wu Y."/>
            <person name="Ma Z."/>
            <person name="Armero A."/>
            <person name="Issali A.E."/>
            <person name="Liu N."/>
            <person name="Peng M."/>
            <person name="Yang Y."/>
        </authorList>
    </citation>
    <scope>NUCLEOTIDE SEQUENCE</scope>
    <source>
        <tissue evidence="1">Spear leaf of Hainan Tall coconut</tissue>
    </source>
</reference>
<keyword evidence="2" id="KW-1185">Reference proteome</keyword>